<dbReference type="SUPFAM" id="SSF52833">
    <property type="entry name" value="Thioredoxin-like"/>
    <property type="match status" value="1"/>
</dbReference>
<dbReference type="PROSITE" id="PS51352">
    <property type="entry name" value="THIOREDOXIN_2"/>
    <property type="match status" value="1"/>
</dbReference>
<reference evidence="3" key="1">
    <citation type="journal article" date="2002" name="J. Bacteriol.">
        <title>Genomic and functional analyses of SXT, an integrating antibiotic resistance gene transfer element derived from Vibrio cholerae.</title>
        <authorList>
            <person name="Beaber J.W."/>
            <person name="Hochhut B."/>
            <person name="Waldor M.K."/>
        </authorList>
    </citation>
    <scope>NUCLEOTIDE SEQUENCE</scope>
</reference>
<dbReference type="Gene3D" id="3.40.30.10">
    <property type="entry name" value="Glutaredoxin"/>
    <property type="match status" value="1"/>
</dbReference>
<accession>Q8KQU9</accession>
<dbReference type="InterPro" id="IPR013766">
    <property type="entry name" value="Thioredoxin_domain"/>
</dbReference>
<feature type="transmembrane region" description="Helical" evidence="1">
    <location>
        <begin position="20"/>
        <end position="38"/>
    </location>
</feature>
<keyword evidence="1" id="KW-0472">Membrane</keyword>
<dbReference type="InterPro" id="IPR036249">
    <property type="entry name" value="Thioredoxin-like_sf"/>
</dbReference>
<dbReference type="AlphaFoldDB" id="Q8KQU9"/>
<evidence type="ECO:0000313" key="3">
    <source>
        <dbReference type="EMBL" id="AAL59678.1"/>
    </source>
</evidence>
<dbReference type="InterPro" id="IPR014111">
    <property type="entry name" value="T4SS_TraF-like"/>
</dbReference>
<keyword evidence="1" id="KW-0812">Transmembrane</keyword>
<feature type="domain" description="Thioredoxin" evidence="2">
    <location>
        <begin position="122"/>
        <end position="277"/>
    </location>
</feature>
<keyword evidence="1" id="KW-1133">Transmembrane helix</keyword>
<gene>
    <name evidence="3" type="primary">traF</name>
</gene>
<sequence>MLALRNFLELTMRTPLFPWFILWVTIPIIIFFLFILPAHASDGQFYQRGQEGWFWYQVIPEPAEDEEPIKPESGAAESSQSGLKPFSAAWFREHMQSFMDKAIDEPTNENVRAYLYLQRVMMDKGSQFADVSQQVVMGDPVLDEISRRPLATYAANRMDREAGAQRDVALGEVAKRAGLFFFYRSDCPYCHAQAPIIESMALNYGFEVFAIAVDGLPLPSGEFPNYKVDSGQAQSLSVTTVPAVFLVDPPNVITPIGQGAMSLDELNNRIILAAHQAGWIDDQTYYATRPVQPGVSLAMSAQELNEKILQDPEFLVRYLRAQGGL</sequence>
<dbReference type="EMBL" id="AY055428">
    <property type="protein sequence ID" value="AAL59678.1"/>
    <property type="molecule type" value="Genomic_DNA"/>
</dbReference>
<evidence type="ECO:0000256" key="1">
    <source>
        <dbReference type="SAM" id="Phobius"/>
    </source>
</evidence>
<dbReference type="InterPro" id="IPR039555">
    <property type="entry name" value="TraF/TrbB"/>
</dbReference>
<evidence type="ECO:0000259" key="2">
    <source>
        <dbReference type="PROSITE" id="PS51352"/>
    </source>
</evidence>
<protein>
    <submittedName>
        <fullName evidence="3">Sex pilus assembly</fullName>
    </submittedName>
</protein>
<dbReference type="Pfam" id="PF13728">
    <property type="entry name" value="TraF"/>
    <property type="match status" value="1"/>
</dbReference>
<proteinExistence type="predicted"/>
<name>Q8KQU9_VIBCL</name>
<organism evidence="3">
    <name type="scientific">Vibrio cholerae</name>
    <dbReference type="NCBI Taxonomy" id="666"/>
    <lineage>
        <taxon>Bacteria</taxon>
        <taxon>Pseudomonadati</taxon>
        <taxon>Pseudomonadota</taxon>
        <taxon>Gammaproteobacteria</taxon>
        <taxon>Vibrionales</taxon>
        <taxon>Vibrionaceae</taxon>
        <taxon>Vibrio</taxon>
    </lineage>
</organism>
<dbReference type="NCBIfam" id="TIGR02740">
    <property type="entry name" value="TraF-like"/>
    <property type="match status" value="1"/>
</dbReference>